<proteinExistence type="predicted"/>
<organism evidence="1 2">
    <name type="scientific">Streptomonospora salina</name>
    <dbReference type="NCBI Taxonomy" id="104205"/>
    <lineage>
        <taxon>Bacteria</taxon>
        <taxon>Bacillati</taxon>
        <taxon>Actinomycetota</taxon>
        <taxon>Actinomycetes</taxon>
        <taxon>Streptosporangiales</taxon>
        <taxon>Nocardiopsidaceae</taxon>
        <taxon>Streptomonospora</taxon>
    </lineage>
</organism>
<dbReference type="EMBL" id="JACHLY010000001">
    <property type="protein sequence ID" value="MBB6000120.1"/>
    <property type="molecule type" value="Genomic_DNA"/>
</dbReference>
<reference evidence="1 2" key="1">
    <citation type="submission" date="2020-08" db="EMBL/GenBank/DDBJ databases">
        <title>Sequencing the genomes of 1000 actinobacteria strains.</title>
        <authorList>
            <person name="Klenk H.-P."/>
        </authorList>
    </citation>
    <scope>NUCLEOTIDE SEQUENCE [LARGE SCALE GENOMIC DNA]</scope>
    <source>
        <strain evidence="1 2">DSM 44593</strain>
    </source>
</reference>
<sequence>MHAIGACGALVQAAPMRPAGLHGVSSALVIDTAPGDRRLVWWFGLGPPQLVATVQTVPVPEMRPLGPVSEALGPAARAGLRAAAARTPEDAALADRARAALE</sequence>
<comment type="caution">
    <text evidence="1">The sequence shown here is derived from an EMBL/GenBank/DDBJ whole genome shotgun (WGS) entry which is preliminary data.</text>
</comment>
<dbReference type="Proteomes" id="UP000578077">
    <property type="component" value="Unassembled WGS sequence"/>
</dbReference>
<evidence type="ECO:0000313" key="1">
    <source>
        <dbReference type="EMBL" id="MBB6000120.1"/>
    </source>
</evidence>
<dbReference type="AlphaFoldDB" id="A0A841EID7"/>
<name>A0A841EID7_9ACTN</name>
<keyword evidence="2" id="KW-1185">Reference proteome</keyword>
<gene>
    <name evidence="1" type="ORF">HNR25_003871</name>
</gene>
<accession>A0A841EID7</accession>
<evidence type="ECO:0000313" key="2">
    <source>
        <dbReference type="Proteomes" id="UP000578077"/>
    </source>
</evidence>
<protein>
    <submittedName>
        <fullName evidence="1">Uncharacterized protein</fullName>
    </submittedName>
</protein>
<dbReference type="RefSeq" id="WP_184637344.1">
    <property type="nucleotide sequence ID" value="NZ_BAABKT010000012.1"/>
</dbReference>